<keyword evidence="1" id="KW-1133">Transmembrane helix</keyword>
<evidence type="ECO:0000256" key="1">
    <source>
        <dbReference type="SAM" id="Phobius"/>
    </source>
</evidence>
<accession>A0A9Q1F6I9</accession>
<dbReference type="Proteomes" id="UP001152622">
    <property type="component" value="Chromosome 8"/>
</dbReference>
<name>A0A9Q1F6I9_SYNKA</name>
<organism evidence="2 3">
    <name type="scientific">Synaphobranchus kaupii</name>
    <name type="common">Kaup's arrowtooth eel</name>
    <dbReference type="NCBI Taxonomy" id="118154"/>
    <lineage>
        <taxon>Eukaryota</taxon>
        <taxon>Metazoa</taxon>
        <taxon>Chordata</taxon>
        <taxon>Craniata</taxon>
        <taxon>Vertebrata</taxon>
        <taxon>Euteleostomi</taxon>
        <taxon>Actinopterygii</taxon>
        <taxon>Neopterygii</taxon>
        <taxon>Teleostei</taxon>
        <taxon>Anguilliformes</taxon>
        <taxon>Synaphobranchidae</taxon>
        <taxon>Synaphobranchus</taxon>
    </lineage>
</organism>
<comment type="caution">
    <text evidence="2">The sequence shown here is derived from an EMBL/GenBank/DDBJ whole genome shotgun (WGS) entry which is preliminary data.</text>
</comment>
<reference evidence="2" key="1">
    <citation type="journal article" date="2023" name="Science">
        <title>Genome structures resolve the early diversification of teleost fishes.</title>
        <authorList>
            <person name="Parey E."/>
            <person name="Louis A."/>
            <person name="Montfort J."/>
            <person name="Bouchez O."/>
            <person name="Roques C."/>
            <person name="Iampietro C."/>
            <person name="Lluch J."/>
            <person name="Castinel A."/>
            <person name="Donnadieu C."/>
            <person name="Desvignes T."/>
            <person name="Floi Bucao C."/>
            <person name="Jouanno E."/>
            <person name="Wen M."/>
            <person name="Mejri S."/>
            <person name="Dirks R."/>
            <person name="Jansen H."/>
            <person name="Henkel C."/>
            <person name="Chen W.J."/>
            <person name="Zahm M."/>
            <person name="Cabau C."/>
            <person name="Klopp C."/>
            <person name="Thompson A.W."/>
            <person name="Robinson-Rechavi M."/>
            <person name="Braasch I."/>
            <person name="Lecointre G."/>
            <person name="Bobe J."/>
            <person name="Postlethwait J.H."/>
            <person name="Berthelot C."/>
            <person name="Roest Crollius H."/>
            <person name="Guiguen Y."/>
        </authorList>
    </citation>
    <scope>NUCLEOTIDE SEQUENCE</scope>
    <source>
        <strain evidence="2">WJC10195</strain>
    </source>
</reference>
<dbReference type="EMBL" id="JAINUF010000008">
    <property type="protein sequence ID" value="KAJ8352147.1"/>
    <property type="molecule type" value="Genomic_DNA"/>
</dbReference>
<keyword evidence="1" id="KW-0472">Membrane</keyword>
<protein>
    <submittedName>
        <fullName evidence="2">Uncharacterized protein</fullName>
    </submittedName>
</protein>
<dbReference type="AlphaFoldDB" id="A0A9Q1F6I9"/>
<keyword evidence="1" id="KW-0812">Transmembrane</keyword>
<feature type="transmembrane region" description="Helical" evidence="1">
    <location>
        <begin position="6"/>
        <end position="25"/>
    </location>
</feature>
<keyword evidence="3" id="KW-1185">Reference proteome</keyword>
<gene>
    <name evidence="2" type="ORF">SKAU_G00236230</name>
</gene>
<sequence length="125" mass="14092">MADLGSFVASVCYFIFVPSFISMSLNNHIFSFLKVQFEKADRCFIFEVPFAKRSGHWASVPLSTIHLCPPRGADTGHQCPSPLFTSAHREERTLVAGYTTWTSRFVQLEEETCPDSPAWVLLLCD</sequence>
<proteinExistence type="predicted"/>
<evidence type="ECO:0000313" key="3">
    <source>
        <dbReference type="Proteomes" id="UP001152622"/>
    </source>
</evidence>
<evidence type="ECO:0000313" key="2">
    <source>
        <dbReference type="EMBL" id="KAJ8352147.1"/>
    </source>
</evidence>